<dbReference type="AlphaFoldDB" id="A0AAN7GWX6"/>
<dbReference type="InterPro" id="IPR050279">
    <property type="entry name" value="Plant_def-hormone_signal"/>
</dbReference>
<dbReference type="GO" id="GO:0038023">
    <property type="term" value="F:signaling receptor activity"/>
    <property type="evidence" value="ECO:0007669"/>
    <property type="project" value="TreeGrafter"/>
</dbReference>
<keyword evidence="8" id="KW-0650">Protein phosphatase inhibitor</keyword>
<evidence type="ECO:0000256" key="2">
    <source>
        <dbReference type="ARBA" id="ARBA00004496"/>
    </source>
</evidence>
<evidence type="ECO:0000256" key="7">
    <source>
        <dbReference type="ARBA" id="ARBA00023242"/>
    </source>
</evidence>
<dbReference type="InterPro" id="IPR023393">
    <property type="entry name" value="START-like_dom_sf"/>
</dbReference>
<comment type="similarity">
    <text evidence="3">Belongs to the PYR/PYL/RCAR abscisic acid intracellular receptor family.</text>
</comment>
<evidence type="ECO:0000313" key="9">
    <source>
        <dbReference type="EMBL" id="KAK4748367.1"/>
    </source>
</evidence>
<keyword evidence="10" id="KW-1185">Reference proteome</keyword>
<evidence type="ECO:0000256" key="8">
    <source>
        <dbReference type="ARBA" id="ARBA00023272"/>
    </source>
</evidence>
<evidence type="ECO:0000256" key="5">
    <source>
        <dbReference type="ARBA" id="ARBA00022682"/>
    </source>
</evidence>
<keyword evidence="5" id="KW-0938">Abscisic acid signaling pathway</keyword>
<dbReference type="GO" id="GO:0004864">
    <property type="term" value="F:protein phosphatase inhibitor activity"/>
    <property type="evidence" value="ECO:0007669"/>
    <property type="project" value="UniProtKB-KW"/>
</dbReference>
<gene>
    <name evidence="9" type="ORF">SAY87_014953</name>
</gene>
<organism evidence="9 10">
    <name type="scientific">Trapa incisa</name>
    <dbReference type="NCBI Taxonomy" id="236973"/>
    <lineage>
        <taxon>Eukaryota</taxon>
        <taxon>Viridiplantae</taxon>
        <taxon>Streptophyta</taxon>
        <taxon>Embryophyta</taxon>
        <taxon>Tracheophyta</taxon>
        <taxon>Spermatophyta</taxon>
        <taxon>Magnoliopsida</taxon>
        <taxon>eudicotyledons</taxon>
        <taxon>Gunneridae</taxon>
        <taxon>Pentapetalae</taxon>
        <taxon>rosids</taxon>
        <taxon>malvids</taxon>
        <taxon>Myrtales</taxon>
        <taxon>Lythraceae</taxon>
        <taxon>Trapa</taxon>
    </lineage>
</organism>
<evidence type="ECO:0000256" key="1">
    <source>
        <dbReference type="ARBA" id="ARBA00004123"/>
    </source>
</evidence>
<reference evidence="9 10" key="1">
    <citation type="journal article" date="2023" name="Hortic Res">
        <title>Pangenome of water caltrop reveals structural variations and asymmetric subgenome divergence after allopolyploidization.</title>
        <authorList>
            <person name="Zhang X."/>
            <person name="Chen Y."/>
            <person name="Wang L."/>
            <person name="Yuan Y."/>
            <person name="Fang M."/>
            <person name="Shi L."/>
            <person name="Lu R."/>
            <person name="Comes H.P."/>
            <person name="Ma Y."/>
            <person name="Chen Y."/>
            <person name="Huang G."/>
            <person name="Zhou Y."/>
            <person name="Zheng Z."/>
            <person name="Qiu Y."/>
        </authorList>
    </citation>
    <scope>NUCLEOTIDE SEQUENCE [LARGE SCALE GENOMIC DNA]</scope>
    <source>
        <tissue evidence="9">Roots</tissue>
    </source>
</reference>
<dbReference type="Proteomes" id="UP001345219">
    <property type="component" value="Chromosome 12"/>
</dbReference>
<keyword evidence="4" id="KW-0963">Cytoplasm</keyword>
<protein>
    <submittedName>
        <fullName evidence="9">Uncharacterized protein</fullName>
    </submittedName>
</protein>
<dbReference type="GO" id="GO:0005737">
    <property type="term" value="C:cytoplasm"/>
    <property type="evidence" value="ECO:0007669"/>
    <property type="project" value="UniProtKB-SubCell"/>
</dbReference>
<dbReference type="InterPro" id="IPR019587">
    <property type="entry name" value="Polyketide_cyclase/dehydratase"/>
</dbReference>
<dbReference type="GO" id="GO:0010427">
    <property type="term" value="F:abscisic acid binding"/>
    <property type="evidence" value="ECO:0007669"/>
    <property type="project" value="TreeGrafter"/>
</dbReference>
<dbReference type="SUPFAM" id="SSF55961">
    <property type="entry name" value="Bet v1-like"/>
    <property type="match status" value="1"/>
</dbReference>
<dbReference type="Pfam" id="PF10604">
    <property type="entry name" value="Polyketide_cyc2"/>
    <property type="match status" value="1"/>
</dbReference>
<accession>A0AAN7GWX6</accession>
<dbReference type="Gene3D" id="3.30.530.20">
    <property type="match status" value="1"/>
</dbReference>
<proteinExistence type="inferred from homology"/>
<evidence type="ECO:0000256" key="4">
    <source>
        <dbReference type="ARBA" id="ARBA00022490"/>
    </source>
</evidence>
<sequence length="189" mass="21239">MSHHEFVHPGTPTDDHTQSMIRLHHTPELRHEQCGSVLVQTIDAPLSLVWSLVRQFGYPHAYKQFIKTCKLVAGDGTTKGSIREIAVVTGMPASWSREVLEALDDDAHVMIFSIIGGDHRLVNYRSTTTAHERQGVDGRRTTVVIESYVVNVAEDNTEEETRSFAETIIRCNLRWLARVSEKMACTLGI</sequence>
<dbReference type="GO" id="GO:0005634">
    <property type="term" value="C:nucleus"/>
    <property type="evidence" value="ECO:0007669"/>
    <property type="project" value="UniProtKB-SubCell"/>
</dbReference>
<keyword evidence="7" id="KW-0539">Nucleus</keyword>
<evidence type="ECO:0000256" key="3">
    <source>
        <dbReference type="ARBA" id="ARBA00008594"/>
    </source>
</evidence>
<dbReference type="PANTHER" id="PTHR31213:SF82">
    <property type="entry name" value="ABSCISIC ACID RECEPTOR PYL11-RELATED"/>
    <property type="match status" value="1"/>
</dbReference>
<dbReference type="CDD" id="cd07821">
    <property type="entry name" value="PYR_PYL_RCAR_like"/>
    <property type="match status" value="1"/>
</dbReference>
<comment type="subcellular location">
    <subcellularLocation>
        <location evidence="2">Cytoplasm</location>
    </subcellularLocation>
    <subcellularLocation>
        <location evidence="1">Nucleus</location>
    </subcellularLocation>
</comment>
<keyword evidence="6" id="KW-0675">Receptor</keyword>
<comment type="caution">
    <text evidence="9">The sequence shown here is derived from an EMBL/GenBank/DDBJ whole genome shotgun (WGS) entry which is preliminary data.</text>
</comment>
<dbReference type="PANTHER" id="PTHR31213">
    <property type="entry name" value="OS08G0374000 PROTEIN-RELATED"/>
    <property type="match status" value="1"/>
</dbReference>
<name>A0AAN7GWX6_9MYRT</name>
<dbReference type="EMBL" id="JAXIOK010000019">
    <property type="protein sequence ID" value="KAK4748367.1"/>
    <property type="molecule type" value="Genomic_DNA"/>
</dbReference>
<evidence type="ECO:0000313" key="10">
    <source>
        <dbReference type="Proteomes" id="UP001345219"/>
    </source>
</evidence>
<evidence type="ECO:0000256" key="6">
    <source>
        <dbReference type="ARBA" id="ARBA00023170"/>
    </source>
</evidence>
<dbReference type="GO" id="GO:0009738">
    <property type="term" value="P:abscisic acid-activated signaling pathway"/>
    <property type="evidence" value="ECO:0007669"/>
    <property type="project" value="UniProtKB-KW"/>
</dbReference>